<dbReference type="InterPro" id="IPR027417">
    <property type="entry name" value="P-loop_NTPase"/>
</dbReference>
<dbReference type="PANTHER" id="PTHR33129:SF1">
    <property type="entry name" value="ATP-BINDING PROTEIN"/>
    <property type="match status" value="1"/>
</dbReference>
<dbReference type="Proteomes" id="UP000429607">
    <property type="component" value="Unassembled WGS sequence"/>
</dbReference>
<reference evidence="2 3" key="1">
    <citation type="submission" date="2018-09" db="EMBL/GenBank/DDBJ databases">
        <title>Genomic investigation of the strawberry pathogen Phytophthora fragariae indicates pathogenicity is determined by transcriptional variation in three key races.</title>
        <authorList>
            <person name="Adams T.M."/>
            <person name="Armitage A.D."/>
            <person name="Sobczyk M.K."/>
            <person name="Bates H.J."/>
            <person name="Dunwell J.M."/>
            <person name="Nellist C.F."/>
            <person name="Harrison R.J."/>
        </authorList>
    </citation>
    <scope>NUCLEOTIDE SEQUENCE [LARGE SCALE GENOMIC DNA]</scope>
    <source>
        <strain evidence="2 3">SCRP249</strain>
    </source>
</reference>
<comment type="caution">
    <text evidence="2">The sequence shown here is derived from an EMBL/GenBank/DDBJ whole genome shotgun (WGS) entry which is preliminary data.</text>
</comment>
<dbReference type="EMBL" id="QXFV01006058">
    <property type="protein sequence ID" value="KAE8962649.1"/>
    <property type="molecule type" value="Genomic_DNA"/>
</dbReference>
<dbReference type="InterPro" id="IPR052980">
    <property type="entry name" value="Crinkler_effector"/>
</dbReference>
<organism evidence="2 3">
    <name type="scientific">Phytophthora rubi</name>
    <dbReference type="NCBI Taxonomy" id="129364"/>
    <lineage>
        <taxon>Eukaryota</taxon>
        <taxon>Sar</taxon>
        <taxon>Stramenopiles</taxon>
        <taxon>Oomycota</taxon>
        <taxon>Peronosporomycetes</taxon>
        <taxon>Peronosporales</taxon>
        <taxon>Peronosporaceae</taxon>
        <taxon>Phytophthora</taxon>
    </lineage>
</organism>
<accession>A0A6A3GZV0</accession>
<evidence type="ECO:0000256" key="1">
    <source>
        <dbReference type="SAM" id="MobiDB-lite"/>
    </source>
</evidence>
<dbReference type="SUPFAM" id="SSF52540">
    <property type="entry name" value="P-loop containing nucleoside triphosphate hydrolases"/>
    <property type="match status" value="2"/>
</dbReference>
<feature type="compositionally biased region" description="Polar residues" evidence="1">
    <location>
        <begin position="19"/>
        <end position="36"/>
    </location>
</feature>
<sequence length="306" mass="34022">MAKSPPKKQPRLDEAEAATLTTPASVGSGASQTQSVRVDEIEQKAAWVESTTLPFPTGLPMEHEYLGQKFYVRSCYSDYYEYVMGWLDYPDTEVVTITGTPGIGKSIFCAYFLKRFSFEDKEATIITASFSRNSVLTQVTAWKGGEMLGSAVAKMADSSAMSAVIENAERQATHKLIYLIDGPPKFHPKDAQTVVFASPNDAWFSYIRKDATRPKVVMPLWTMKELEAAAIELDLTMRVDEPPFDEESMGALEDVPVARIADLVEQRFHVFGGVARECLSADKVFVKEQQDRIQAITTRPLWSGPP</sequence>
<proteinExistence type="predicted"/>
<protein>
    <submittedName>
        <fullName evidence="2">Uncharacterized protein</fullName>
    </submittedName>
</protein>
<dbReference type="AlphaFoldDB" id="A0A6A3GZV0"/>
<evidence type="ECO:0000313" key="2">
    <source>
        <dbReference type="EMBL" id="KAE8962649.1"/>
    </source>
</evidence>
<feature type="region of interest" description="Disordered" evidence="1">
    <location>
        <begin position="1"/>
        <end position="36"/>
    </location>
</feature>
<dbReference type="PANTHER" id="PTHR33129">
    <property type="entry name" value="PROTEIN KINASE DOMAIN-CONTAINING PROTEIN-RELATED"/>
    <property type="match status" value="1"/>
</dbReference>
<name>A0A6A3GZV0_9STRA</name>
<gene>
    <name evidence="2" type="ORF">PR001_g29646</name>
</gene>
<evidence type="ECO:0000313" key="3">
    <source>
        <dbReference type="Proteomes" id="UP000429607"/>
    </source>
</evidence>